<dbReference type="PATRIC" id="fig|66876.3.peg.530"/>
<sequence length="101" mass="10701">MERRLDHAPTPPTAPAATPGTAQGRCAAAAAQDPTRCEGPHDAATIVDRHGKEVAGCIHHCARILAGLDGARVHPFVPAAHALEIYSRARELPPFAWEIGR</sequence>
<reference evidence="3" key="1">
    <citation type="submission" date="2015-07" db="EMBL/GenBank/DDBJ databases">
        <authorList>
            <person name="Ju K.-S."/>
            <person name="Doroghazi J.R."/>
            <person name="Metcalf W.W."/>
        </authorList>
    </citation>
    <scope>NUCLEOTIDE SEQUENCE [LARGE SCALE GENOMIC DNA]</scope>
    <source>
        <strain evidence="3">NRRL ISP-5002</strain>
    </source>
</reference>
<evidence type="ECO:0000313" key="3">
    <source>
        <dbReference type="Proteomes" id="UP000037982"/>
    </source>
</evidence>
<gene>
    <name evidence="2" type="ORF">ADL29_02505</name>
</gene>
<dbReference type="Proteomes" id="UP000037982">
    <property type="component" value="Unassembled WGS sequence"/>
</dbReference>
<name>A0A0N0H4E5_9ACTN</name>
<proteinExistence type="predicted"/>
<evidence type="ECO:0000313" key="2">
    <source>
        <dbReference type="EMBL" id="KPC67062.1"/>
    </source>
</evidence>
<dbReference type="RefSeq" id="WP_053922099.1">
    <property type="nucleotide sequence ID" value="NZ_LGKG01000001.1"/>
</dbReference>
<feature type="compositionally biased region" description="Low complexity" evidence="1">
    <location>
        <begin position="15"/>
        <end position="27"/>
    </location>
</feature>
<organism evidence="2 3">
    <name type="scientific">Streptomyces chattanoogensis</name>
    <dbReference type="NCBI Taxonomy" id="66876"/>
    <lineage>
        <taxon>Bacteria</taxon>
        <taxon>Bacillati</taxon>
        <taxon>Actinomycetota</taxon>
        <taxon>Actinomycetes</taxon>
        <taxon>Kitasatosporales</taxon>
        <taxon>Streptomycetaceae</taxon>
        <taxon>Streptomyces</taxon>
    </lineage>
</organism>
<protein>
    <submittedName>
        <fullName evidence="2">Uncharacterized protein</fullName>
    </submittedName>
</protein>
<evidence type="ECO:0000256" key="1">
    <source>
        <dbReference type="SAM" id="MobiDB-lite"/>
    </source>
</evidence>
<dbReference type="EMBL" id="LGKG01000001">
    <property type="protein sequence ID" value="KPC67062.1"/>
    <property type="molecule type" value="Genomic_DNA"/>
</dbReference>
<keyword evidence="3" id="KW-1185">Reference proteome</keyword>
<comment type="caution">
    <text evidence="2">The sequence shown here is derived from an EMBL/GenBank/DDBJ whole genome shotgun (WGS) entry which is preliminary data.</text>
</comment>
<accession>A0A0N0H4E5</accession>
<dbReference type="AlphaFoldDB" id="A0A0N0H4E5"/>
<feature type="region of interest" description="Disordered" evidence="1">
    <location>
        <begin position="1"/>
        <end position="27"/>
    </location>
</feature>